<dbReference type="AlphaFoldDB" id="A0A9Q4Q149"/>
<dbReference type="InterPro" id="IPR048925">
    <property type="entry name" value="RdfA"/>
</dbReference>
<accession>A0A9Q4Q149</accession>
<evidence type="ECO:0000313" key="2">
    <source>
        <dbReference type="Proteomes" id="UP001154061"/>
    </source>
</evidence>
<evidence type="ECO:0000313" key="1">
    <source>
        <dbReference type="EMBL" id="MDF9747540.1"/>
    </source>
</evidence>
<reference evidence="1" key="1">
    <citation type="submission" date="2022-06" db="EMBL/GenBank/DDBJ databases">
        <title>Natrinema sp. a new haloarchaeum isolate from saline soil.</title>
        <authorList>
            <person name="Strakova D."/>
            <person name="Galisteo C."/>
            <person name="Sanchez-Porro C."/>
            <person name="Ventosa A."/>
        </authorList>
    </citation>
    <scope>NUCLEOTIDE SEQUENCE</scope>
    <source>
        <strain evidence="1">S1CR25-10</strain>
    </source>
</reference>
<dbReference type="Proteomes" id="UP001154061">
    <property type="component" value="Unassembled WGS sequence"/>
</dbReference>
<dbReference type="RefSeq" id="WP_277523633.1">
    <property type="nucleotide sequence ID" value="NZ_JAMQOT010000007.1"/>
</dbReference>
<sequence length="204" mass="22710">MTDHLAAPGPDPKVLRLIRKYELEGLGDELEAQWTRSDDRTSLRGLAESFNQRLLRAALADAGVDTITDDVSRLYALLDGDEGSRGERTAARRRLERAEVDVETLRDEFVSYGAIRSYLTGYRDASLPESEADVRETESRTIEGLRQRTIAVTESKLARLRDGGHLRLGSHRVLADVQVLCEECGRQYDVARLLETGACDCGDS</sequence>
<comment type="caution">
    <text evidence="1">The sequence shown here is derived from an EMBL/GenBank/DDBJ whole genome shotgun (WGS) entry which is preliminary data.</text>
</comment>
<dbReference type="EMBL" id="JAMQOT010000007">
    <property type="protein sequence ID" value="MDF9747540.1"/>
    <property type="molecule type" value="Genomic_DNA"/>
</dbReference>
<dbReference type="Pfam" id="PF21811">
    <property type="entry name" value="RdfA"/>
    <property type="match status" value="1"/>
</dbReference>
<gene>
    <name evidence="1" type="ORF">NDI89_18295</name>
</gene>
<protein>
    <submittedName>
        <fullName evidence="1">Uncharacterized protein</fullName>
    </submittedName>
</protein>
<organism evidence="1 2">
    <name type="scientific">Natrinema salsiterrestre</name>
    <dbReference type="NCBI Taxonomy" id="2950540"/>
    <lineage>
        <taxon>Archaea</taxon>
        <taxon>Methanobacteriati</taxon>
        <taxon>Methanobacteriota</taxon>
        <taxon>Stenosarchaea group</taxon>
        <taxon>Halobacteria</taxon>
        <taxon>Halobacteriales</taxon>
        <taxon>Natrialbaceae</taxon>
        <taxon>Natrinema</taxon>
    </lineage>
</organism>
<keyword evidence="2" id="KW-1185">Reference proteome</keyword>
<proteinExistence type="predicted"/>
<name>A0A9Q4Q149_9EURY</name>